<organism evidence="2 3">
    <name type="scientific">Mycobacterium tuberculosis</name>
    <dbReference type="NCBI Taxonomy" id="1773"/>
    <lineage>
        <taxon>Bacteria</taxon>
        <taxon>Bacillati</taxon>
        <taxon>Actinomycetota</taxon>
        <taxon>Actinomycetes</taxon>
        <taxon>Mycobacteriales</taxon>
        <taxon>Mycobacteriaceae</taxon>
        <taxon>Mycobacterium</taxon>
        <taxon>Mycobacterium tuberculosis complex</taxon>
    </lineage>
</organism>
<comment type="caution">
    <text evidence="2">The sequence shown here is derived from an EMBL/GenBank/DDBJ whole genome shotgun (WGS) entry which is preliminary data.</text>
</comment>
<protein>
    <submittedName>
        <fullName evidence="2">Uncharacterized protein</fullName>
    </submittedName>
</protein>
<gene>
    <name evidence="2" type="ORF">ERS007739_01220</name>
</gene>
<dbReference type="AlphaFoldDB" id="A0A916L9L7"/>
<evidence type="ECO:0000313" key="2">
    <source>
        <dbReference type="EMBL" id="COX39540.1"/>
    </source>
</evidence>
<accession>A0A916L9L7</accession>
<evidence type="ECO:0000313" key="3">
    <source>
        <dbReference type="Proteomes" id="UP000039021"/>
    </source>
</evidence>
<dbReference type="Proteomes" id="UP000039021">
    <property type="component" value="Unassembled WGS sequence"/>
</dbReference>
<sequence>MPTSNTTNAAATKKKNWAPASVPTSQPMAKIAT</sequence>
<name>A0A916L9L7_MYCTX</name>
<feature type="compositionally biased region" description="Low complexity" evidence="1">
    <location>
        <begin position="1"/>
        <end position="11"/>
    </location>
</feature>
<feature type="region of interest" description="Disordered" evidence="1">
    <location>
        <begin position="1"/>
        <end position="33"/>
    </location>
</feature>
<evidence type="ECO:0000256" key="1">
    <source>
        <dbReference type="SAM" id="MobiDB-lite"/>
    </source>
</evidence>
<reference evidence="3" key="1">
    <citation type="submission" date="2015-03" db="EMBL/GenBank/DDBJ databases">
        <authorList>
            <consortium name="Pathogen Informatics"/>
        </authorList>
    </citation>
    <scope>NUCLEOTIDE SEQUENCE [LARGE SCALE GENOMIC DNA]</scope>
    <source>
        <strain evidence="3">N09902308</strain>
    </source>
</reference>
<dbReference type="EMBL" id="CSBK01000434">
    <property type="protein sequence ID" value="COX39540.1"/>
    <property type="molecule type" value="Genomic_DNA"/>
</dbReference>
<proteinExistence type="predicted"/>